<dbReference type="InterPro" id="IPR032675">
    <property type="entry name" value="LRR_dom_sf"/>
</dbReference>
<dbReference type="AlphaFoldDB" id="A0A9P6MAX4"/>
<protein>
    <submittedName>
        <fullName evidence="1">Uncharacterized protein</fullName>
    </submittedName>
</protein>
<gene>
    <name evidence="1" type="ORF">BGZ65_008519</name>
</gene>
<dbReference type="SUPFAM" id="SSF52047">
    <property type="entry name" value="RNI-like"/>
    <property type="match status" value="1"/>
</dbReference>
<accession>A0A9P6MAX4</accession>
<dbReference type="OrthoDB" id="2437929at2759"/>
<dbReference type="EMBL" id="JAAAHW010003247">
    <property type="protein sequence ID" value="KAF9986200.1"/>
    <property type="molecule type" value="Genomic_DNA"/>
</dbReference>
<comment type="caution">
    <text evidence="1">The sequence shown here is derived from an EMBL/GenBank/DDBJ whole genome shotgun (WGS) entry which is preliminary data.</text>
</comment>
<name>A0A9P6MAX4_9FUNG</name>
<dbReference type="Gene3D" id="3.80.10.10">
    <property type="entry name" value="Ribonuclease Inhibitor"/>
    <property type="match status" value="1"/>
</dbReference>
<evidence type="ECO:0000313" key="1">
    <source>
        <dbReference type="EMBL" id="KAF9986200.1"/>
    </source>
</evidence>
<proteinExistence type="predicted"/>
<organism evidence="1 2">
    <name type="scientific">Modicella reniformis</name>
    <dbReference type="NCBI Taxonomy" id="1440133"/>
    <lineage>
        <taxon>Eukaryota</taxon>
        <taxon>Fungi</taxon>
        <taxon>Fungi incertae sedis</taxon>
        <taxon>Mucoromycota</taxon>
        <taxon>Mortierellomycotina</taxon>
        <taxon>Mortierellomycetes</taxon>
        <taxon>Mortierellales</taxon>
        <taxon>Mortierellaceae</taxon>
        <taxon>Modicella</taxon>
    </lineage>
</organism>
<sequence length="373" mass="41778">MNATSLKALVTHLPSGLQDLDLDIDIVAMYDGTRLNINTDTTTPMQLQRLDLHRSLIRHKDLLIPLLKRSPLLKHFETSWLGSSIFYWRILSEHCPNLQSFQTDVGPTPYKNSTLTTVCNLLEAYPNGLRSFIFDYPSCYVDDGVNPGDRGALTRSLLKYSTNTIEVLELSGNIGQWISYIAYVLQKCPNLKVLRIKGTSIPLGDLVHESSWKAASSMILKPTTSGSKKPMPSSPPLALPPWVCTTKLEELSLDIDNPACIWVVGRLQRQRHMREPKIDTEVDEFVIRTIRQVGVLWKALKLFKSLKTLSLTWDSTVDLVINTMSFERGTLYLNQIDVTGFTQEEVASMGLDWKSSATREGKGVAPNGAQRGS</sequence>
<keyword evidence="2" id="KW-1185">Reference proteome</keyword>
<reference evidence="1" key="1">
    <citation type="journal article" date="2020" name="Fungal Divers.">
        <title>Resolving the Mortierellaceae phylogeny through synthesis of multi-gene phylogenetics and phylogenomics.</title>
        <authorList>
            <person name="Vandepol N."/>
            <person name="Liber J."/>
            <person name="Desiro A."/>
            <person name="Na H."/>
            <person name="Kennedy M."/>
            <person name="Barry K."/>
            <person name="Grigoriev I.V."/>
            <person name="Miller A.N."/>
            <person name="O'Donnell K."/>
            <person name="Stajich J.E."/>
            <person name="Bonito G."/>
        </authorList>
    </citation>
    <scope>NUCLEOTIDE SEQUENCE</scope>
    <source>
        <strain evidence="1">MES-2147</strain>
    </source>
</reference>
<evidence type="ECO:0000313" key="2">
    <source>
        <dbReference type="Proteomes" id="UP000749646"/>
    </source>
</evidence>
<dbReference type="Proteomes" id="UP000749646">
    <property type="component" value="Unassembled WGS sequence"/>
</dbReference>